<dbReference type="GO" id="GO:0071260">
    <property type="term" value="P:cellular response to mechanical stimulus"/>
    <property type="evidence" value="ECO:0007669"/>
    <property type="project" value="Ensembl"/>
</dbReference>
<dbReference type="GO" id="GO:0060340">
    <property type="term" value="P:positive regulation of type I interferon-mediated signaling pathway"/>
    <property type="evidence" value="ECO:0007669"/>
    <property type="project" value="Ensembl"/>
</dbReference>
<dbReference type="CDD" id="cd08336">
    <property type="entry name" value="DED_FADD"/>
    <property type="match status" value="1"/>
</dbReference>
<dbReference type="GO" id="GO:0035877">
    <property type="term" value="F:death effector domain binding"/>
    <property type="evidence" value="ECO:0007669"/>
    <property type="project" value="Ensembl"/>
</dbReference>
<evidence type="ECO:0000259" key="12">
    <source>
        <dbReference type="PROSITE" id="PS50017"/>
    </source>
</evidence>
<keyword evidence="4 10" id="KW-0399">Innate immunity</keyword>
<dbReference type="GO" id="GO:0042802">
    <property type="term" value="F:identical protein binding"/>
    <property type="evidence" value="ECO:0007669"/>
    <property type="project" value="Ensembl"/>
</dbReference>
<dbReference type="Pfam" id="PF01335">
    <property type="entry name" value="DED"/>
    <property type="match status" value="1"/>
</dbReference>
<dbReference type="GO" id="GO:0031265">
    <property type="term" value="C:CD95 death-inducing signaling complex"/>
    <property type="evidence" value="ECO:0007669"/>
    <property type="project" value="Ensembl"/>
</dbReference>
<dbReference type="eggNOG" id="ENOG502S2RV">
    <property type="taxonomic scope" value="Eukaryota"/>
</dbReference>
<feature type="domain" description="DED" evidence="13">
    <location>
        <begin position="3"/>
        <end position="81"/>
    </location>
</feature>
<evidence type="ECO:0000256" key="11">
    <source>
        <dbReference type="SAM" id="MobiDB-lite"/>
    </source>
</evidence>
<dbReference type="PROSITE" id="PS50168">
    <property type="entry name" value="DED"/>
    <property type="match status" value="1"/>
</dbReference>
<dbReference type="GO" id="GO:0048536">
    <property type="term" value="P:spleen development"/>
    <property type="evidence" value="ECO:0000250"/>
    <property type="project" value="UniProtKB"/>
</dbReference>
<dbReference type="GO" id="GO:2001238">
    <property type="term" value="P:positive regulation of extrinsic apoptotic signaling pathway"/>
    <property type="evidence" value="ECO:0007669"/>
    <property type="project" value="Ensembl"/>
</dbReference>
<dbReference type="FunFam" id="1.10.533.10:FF:000059">
    <property type="entry name" value="Fas-associated via death domain"/>
    <property type="match status" value="1"/>
</dbReference>
<dbReference type="PANTHER" id="PTHR15077:SF10">
    <property type="entry name" value="FAS-ASSOCIATED DEATH DOMAIN PROTEIN"/>
    <property type="match status" value="1"/>
</dbReference>
<keyword evidence="6 10" id="KW-0391">Immunity</keyword>
<dbReference type="InterPro" id="IPR049634">
    <property type="entry name" value="FADD_vert"/>
</dbReference>
<evidence type="ECO:0000256" key="5">
    <source>
        <dbReference type="ARBA" id="ARBA00022703"/>
    </source>
</evidence>
<evidence type="ECO:0000256" key="10">
    <source>
        <dbReference type="PIRNR" id="PIRNR018586"/>
    </source>
</evidence>
<dbReference type="STRING" id="10141.ENSCPOP00000010151"/>
<evidence type="ECO:0000256" key="1">
    <source>
        <dbReference type="ARBA" id="ARBA00004496"/>
    </source>
</evidence>
<dbReference type="CTD" id="8772"/>
<protein>
    <recommendedName>
        <fullName evidence="9 10">FAS-associated death domain protein</fullName>
    </recommendedName>
    <alternativeName>
        <fullName evidence="10">FAS-associating death domain-containing protein</fullName>
    </alternativeName>
</protein>
<comment type="subunit">
    <text evidence="8">Can self-associate. Component of the AIM2 PANoptosome complex, a multiprotein complex that drives inflammatory cell death (PANoptosis). Component of the death-induced signaling complex (DISC) composed of cell surface receptor FAS/CD95 or TNFRSF1A, adapter protein FADD and the CASP8 protease; recruitment of CASP8 to the complex is required for processing of CASP8 into the p18 and p10 subunits. Interacts (via death domain) with FAS (via death domain). Interacts directly (via DED domain) with NOL3 (via CARD domain); inhibits death-inducing signaling complex (DISC) assembly by inhibiting the increase in FAS-FADD binding induced by FAS activation. Interacts with CFLAR, PEA15 and MBD4. When phosphorylated, part of a complex containing HIPK3 and FAS. May interact with MAVS/IPS1. Interacts with MOCV v-CFLAR protein and PIDD1. Interacts with RIPK1 and TRADD. Interacts with stimulated TNFRSF10B. Interacts with DDX24.</text>
</comment>
<organism evidence="14 15">
    <name type="scientific">Cavia porcellus</name>
    <name type="common">Guinea pig</name>
    <dbReference type="NCBI Taxonomy" id="10141"/>
    <lineage>
        <taxon>Eukaryota</taxon>
        <taxon>Metazoa</taxon>
        <taxon>Chordata</taxon>
        <taxon>Craniata</taxon>
        <taxon>Vertebrata</taxon>
        <taxon>Euteleostomi</taxon>
        <taxon>Mammalia</taxon>
        <taxon>Eutheria</taxon>
        <taxon>Euarchontoglires</taxon>
        <taxon>Glires</taxon>
        <taxon>Rodentia</taxon>
        <taxon>Hystricomorpha</taxon>
        <taxon>Caviidae</taxon>
        <taxon>Cavia</taxon>
    </lineage>
</organism>
<dbReference type="Pfam" id="PF00531">
    <property type="entry name" value="Death"/>
    <property type="match status" value="1"/>
</dbReference>
<dbReference type="Ensembl" id="ENSCPOT00000011396.3">
    <property type="protein sequence ID" value="ENSCPOP00000010151.2"/>
    <property type="gene ID" value="ENSCPOG00000011290.4"/>
</dbReference>
<dbReference type="GO" id="GO:0048535">
    <property type="term" value="P:lymph node development"/>
    <property type="evidence" value="ECO:0000250"/>
    <property type="project" value="UniProtKB"/>
</dbReference>
<comment type="function">
    <text evidence="7 10">Apoptotic adapter molecule that recruits caspases CASP8 or CASP10 to the activated FAS/CD95 or TNFRSF1A/TNFR-1 receptors. The resulting aggregate called the death-inducing signaling complex (DISC) performs CASP8 proteolytic activation. Active CASP8 initiates the subsequent cascade of caspases mediating apoptosis. Involved in interferon-mediated antiviral immune response, playing a role in the positive regulation of interferon signaling.</text>
</comment>
<evidence type="ECO:0000313" key="15">
    <source>
        <dbReference type="Proteomes" id="UP000005447"/>
    </source>
</evidence>
<dbReference type="Gene3D" id="1.10.533.10">
    <property type="entry name" value="Death Domain, Fas"/>
    <property type="match status" value="2"/>
</dbReference>
<dbReference type="InterPro" id="IPR011029">
    <property type="entry name" value="DEATH-like_dom_sf"/>
</dbReference>
<dbReference type="SUPFAM" id="SSF47986">
    <property type="entry name" value="DEATH domain"/>
    <property type="match status" value="1"/>
</dbReference>
<dbReference type="GO" id="GO:0045862">
    <property type="term" value="P:positive regulation of proteolysis"/>
    <property type="evidence" value="ECO:0007669"/>
    <property type="project" value="Ensembl"/>
</dbReference>
<dbReference type="GO" id="GO:0060546">
    <property type="term" value="P:negative regulation of necroptotic process"/>
    <property type="evidence" value="ECO:0007669"/>
    <property type="project" value="Ensembl"/>
</dbReference>
<dbReference type="CDD" id="cd08306">
    <property type="entry name" value="Death_FADD"/>
    <property type="match status" value="1"/>
</dbReference>
<dbReference type="InterPro" id="IPR000488">
    <property type="entry name" value="Death_dom"/>
</dbReference>
<dbReference type="GeneTree" id="ENSGT00390000002105"/>
<dbReference type="GO" id="GO:0048538">
    <property type="term" value="P:thymus development"/>
    <property type="evidence" value="ECO:0000250"/>
    <property type="project" value="UniProtKB"/>
</dbReference>
<dbReference type="GO" id="GO:0033077">
    <property type="term" value="P:T cell differentiation in thymus"/>
    <property type="evidence" value="ECO:0000250"/>
    <property type="project" value="UniProtKB"/>
</dbReference>
<dbReference type="SMART" id="SM00031">
    <property type="entry name" value="DED"/>
    <property type="match status" value="1"/>
</dbReference>
<dbReference type="PIRSF" id="PIRSF018586">
    <property type="entry name" value="FADD"/>
    <property type="match status" value="1"/>
</dbReference>
<dbReference type="GO" id="GO:0001916">
    <property type="term" value="P:positive regulation of T cell mediated cytotoxicity"/>
    <property type="evidence" value="ECO:0000250"/>
    <property type="project" value="UniProtKB"/>
</dbReference>
<dbReference type="GO" id="GO:0045651">
    <property type="term" value="P:positive regulation of macrophage differentiation"/>
    <property type="evidence" value="ECO:0007669"/>
    <property type="project" value="Ensembl"/>
</dbReference>
<dbReference type="GO" id="GO:0089720">
    <property type="term" value="F:caspase binding"/>
    <property type="evidence" value="ECO:0007669"/>
    <property type="project" value="Ensembl"/>
</dbReference>
<dbReference type="GO" id="GO:0032729">
    <property type="term" value="P:positive regulation of type II interferon production"/>
    <property type="evidence" value="ECO:0000250"/>
    <property type="project" value="UniProtKB"/>
</dbReference>
<dbReference type="GO" id="GO:0032757">
    <property type="term" value="P:positive regulation of interleukin-8 production"/>
    <property type="evidence" value="ECO:0007669"/>
    <property type="project" value="Ensembl"/>
</dbReference>
<dbReference type="SMART" id="SM00005">
    <property type="entry name" value="DEATH"/>
    <property type="match status" value="1"/>
</dbReference>
<dbReference type="Bgee" id="ENSCPOG00000011290">
    <property type="expression patterns" value="Expressed in liver and 12 other cell types or tissues"/>
</dbReference>
<dbReference type="GO" id="GO:0032760">
    <property type="term" value="P:positive regulation of tumor necrosis factor production"/>
    <property type="evidence" value="ECO:0007669"/>
    <property type="project" value="Ensembl"/>
</dbReference>
<reference evidence="15" key="1">
    <citation type="journal article" date="2011" name="Nature">
        <title>A high-resolution map of human evolutionary constraint using 29 mammals.</title>
        <authorList>
            <person name="Lindblad-Toh K."/>
            <person name="Garber M."/>
            <person name="Zuk O."/>
            <person name="Lin M.F."/>
            <person name="Parker B.J."/>
            <person name="Washietl S."/>
            <person name="Kheradpour P."/>
            <person name="Ernst J."/>
            <person name="Jordan G."/>
            <person name="Mauceli E."/>
            <person name="Ward L.D."/>
            <person name="Lowe C.B."/>
            <person name="Holloway A.K."/>
            <person name="Clamp M."/>
            <person name="Gnerre S."/>
            <person name="Alfoldi J."/>
            <person name="Beal K."/>
            <person name="Chang J."/>
            <person name="Clawson H."/>
            <person name="Cuff J."/>
            <person name="Di Palma F."/>
            <person name="Fitzgerald S."/>
            <person name="Flicek P."/>
            <person name="Guttman M."/>
            <person name="Hubisz M.J."/>
            <person name="Jaffe D.B."/>
            <person name="Jungreis I."/>
            <person name="Kent W.J."/>
            <person name="Kostka D."/>
            <person name="Lara M."/>
            <person name="Martins A.L."/>
            <person name="Massingham T."/>
            <person name="Moltke I."/>
            <person name="Raney B.J."/>
            <person name="Rasmussen M.D."/>
            <person name="Robinson J."/>
            <person name="Stark A."/>
            <person name="Vilella A.J."/>
            <person name="Wen J."/>
            <person name="Xie X."/>
            <person name="Zody M.C."/>
            <person name="Baldwin J."/>
            <person name="Bloom T."/>
            <person name="Chin C.W."/>
            <person name="Heiman D."/>
            <person name="Nicol R."/>
            <person name="Nusbaum C."/>
            <person name="Young S."/>
            <person name="Wilkinson J."/>
            <person name="Worley K.C."/>
            <person name="Kovar C.L."/>
            <person name="Muzny D.M."/>
            <person name="Gibbs R.A."/>
            <person name="Cree A."/>
            <person name="Dihn H.H."/>
            <person name="Fowler G."/>
            <person name="Jhangiani S."/>
            <person name="Joshi V."/>
            <person name="Lee S."/>
            <person name="Lewis L.R."/>
            <person name="Nazareth L.V."/>
            <person name="Okwuonu G."/>
            <person name="Santibanez J."/>
            <person name="Warren W.C."/>
            <person name="Mardis E.R."/>
            <person name="Weinstock G.M."/>
            <person name="Wilson R.K."/>
            <person name="Delehaunty K."/>
            <person name="Dooling D."/>
            <person name="Fronik C."/>
            <person name="Fulton L."/>
            <person name="Fulton B."/>
            <person name="Graves T."/>
            <person name="Minx P."/>
            <person name="Sodergren E."/>
            <person name="Birney E."/>
            <person name="Margulies E.H."/>
            <person name="Herrero J."/>
            <person name="Green E.D."/>
            <person name="Haussler D."/>
            <person name="Siepel A."/>
            <person name="Goldman N."/>
            <person name="Pollard K.S."/>
            <person name="Pedersen J.S."/>
            <person name="Lander E.S."/>
            <person name="Kellis M."/>
        </authorList>
    </citation>
    <scope>NUCLEOTIDE SEQUENCE [LARGE SCALE GENOMIC DNA]</scope>
    <source>
        <strain evidence="15">2N</strain>
    </source>
</reference>
<dbReference type="GO" id="GO:1900119">
    <property type="term" value="P:positive regulation of execution phase of apoptosis"/>
    <property type="evidence" value="ECO:0007669"/>
    <property type="project" value="Ensembl"/>
</dbReference>
<evidence type="ECO:0000256" key="2">
    <source>
        <dbReference type="ARBA" id="ARBA00022490"/>
    </source>
</evidence>
<evidence type="ECO:0000256" key="4">
    <source>
        <dbReference type="ARBA" id="ARBA00022588"/>
    </source>
</evidence>
<dbReference type="GO" id="GO:0043123">
    <property type="term" value="P:positive regulation of canonical NF-kappaB signal transduction"/>
    <property type="evidence" value="ECO:0007669"/>
    <property type="project" value="Ensembl"/>
</dbReference>
<dbReference type="FunCoup" id="H0VIU7">
    <property type="interactions" value="807"/>
</dbReference>
<evidence type="ECO:0000256" key="6">
    <source>
        <dbReference type="ARBA" id="ARBA00022859"/>
    </source>
</evidence>
<evidence type="ECO:0000256" key="3">
    <source>
        <dbReference type="ARBA" id="ARBA00022553"/>
    </source>
</evidence>
<dbReference type="HOGENOM" id="CLU_087961_0_0_1"/>
<dbReference type="EMBL" id="AAKN02038587">
    <property type="status" value="NOT_ANNOTATED_CDS"/>
    <property type="molecule type" value="Genomic_DNA"/>
</dbReference>
<dbReference type="GO" id="GO:0045087">
    <property type="term" value="P:innate immune response"/>
    <property type="evidence" value="ECO:0007669"/>
    <property type="project" value="UniProtKB-KW"/>
</dbReference>
<feature type="region of interest" description="Disordered" evidence="11">
    <location>
        <begin position="179"/>
        <end position="206"/>
    </location>
</feature>
<comment type="subcellular location">
    <subcellularLocation>
        <location evidence="1">Cytoplasm</location>
    </subcellularLocation>
</comment>
<dbReference type="OMA" id="CKMNLVA"/>
<keyword evidence="15" id="KW-1185">Reference proteome</keyword>
<keyword evidence="5 10" id="KW-0053">Apoptosis</keyword>
<dbReference type="VEuPathDB" id="HostDB:ENSCPOG00000011290"/>
<dbReference type="RefSeq" id="XP_003468372.1">
    <property type="nucleotide sequence ID" value="XM_003468324.5"/>
</dbReference>
<dbReference type="OrthoDB" id="100767at2759"/>
<gene>
    <name evidence="14" type="primary">FADD</name>
</gene>
<dbReference type="GO" id="GO:0036462">
    <property type="term" value="P:TRAIL-activated apoptotic signaling pathway"/>
    <property type="evidence" value="ECO:0007669"/>
    <property type="project" value="Ensembl"/>
</dbReference>
<dbReference type="GO" id="GO:0097342">
    <property type="term" value="C:ripoptosome"/>
    <property type="evidence" value="ECO:0000250"/>
    <property type="project" value="UniProtKB"/>
</dbReference>
<evidence type="ECO:0000313" key="14">
    <source>
        <dbReference type="Ensembl" id="ENSCPOP00000010151.2"/>
    </source>
</evidence>
<reference evidence="14" key="3">
    <citation type="submission" date="2025-09" db="UniProtKB">
        <authorList>
            <consortium name="Ensembl"/>
        </authorList>
    </citation>
    <scope>IDENTIFICATION</scope>
    <source>
        <strain evidence="14">2N</strain>
    </source>
</reference>
<evidence type="ECO:0000256" key="8">
    <source>
        <dbReference type="ARBA" id="ARBA00066149"/>
    </source>
</evidence>
<dbReference type="GO" id="GO:0051607">
    <property type="term" value="P:defense response to virus"/>
    <property type="evidence" value="ECO:0007669"/>
    <property type="project" value="Ensembl"/>
</dbReference>
<dbReference type="PROSITE" id="PS50017">
    <property type="entry name" value="DEATH_DOMAIN"/>
    <property type="match status" value="1"/>
</dbReference>
<name>H0VIU7_CAVPO</name>
<dbReference type="KEGG" id="cpoc:100730628"/>
<dbReference type="GO" id="GO:2000454">
    <property type="term" value="P:positive regulation of CD8-positive, alpha-beta cytotoxic T cell extravasation"/>
    <property type="evidence" value="ECO:0000250"/>
    <property type="project" value="UniProtKB"/>
</dbReference>
<dbReference type="InterPro" id="IPR016729">
    <property type="entry name" value="FADD"/>
</dbReference>
<sequence>MDPFLVLLHSLSTRLSDRELTELKFLCRNRVSKRKLELMESGLDLFNVLLEQNDLDAERTDLLRQLLTSLRRQDLLQCLDSFEVEATAGASLRETDLRTAFDIICDNVGRDWKRLARQLNISDTKIDAIEERYPRNLPERVRESLRIWGNLQKENATVARLVQVLRDCRMNLVADLVEEEQQARESQNESKSMSSMAWESEASSSQ</sequence>
<dbReference type="InterPro" id="IPR001875">
    <property type="entry name" value="DED_dom"/>
</dbReference>
<dbReference type="Proteomes" id="UP000005447">
    <property type="component" value="Unassembled WGS sequence"/>
</dbReference>
<reference evidence="14" key="2">
    <citation type="submission" date="2025-08" db="UniProtKB">
        <authorList>
            <consortium name="Ensembl"/>
        </authorList>
    </citation>
    <scope>IDENTIFICATION</scope>
    <source>
        <strain evidence="14">2N</strain>
    </source>
</reference>
<evidence type="ECO:0000256" key="7">
    <source>
        <dbReference type="ARBA" id="ARBA00059068"/>
    </source>
</evidence>
<dbReference type="GO" id="GO:0043029">
    <property type="term" value="P:T cell homeostasis"/>
    <property type="evidence" value="ECO:0000250"/>
    <property type="project" value="UniProtKB"/>
</dbReference>
<dbReference type="GO" id="GO:0045944">
    <property type="term" value="P:positive regulation of transcription by RNA polymerase II"/>
    <property type="evidence" value="ECO:0007669"/>
    <property type="project" value="Ensembl"/>
</dbReference>
<dbReference type="GO" id="GO:0070236">
    <property type="term" value="P:negative regulation of activation-induced cell death of T cells"/>
    <property type="evidence" value="ECO:0000250"/>
    <property type="project" value="UniProtKB"/>
</dbReference>
<keyword evidence="3" id="KW-0597">Phosphoprotein</keyword>
<dbReference type="GO" id="GO:0097049">
    <property type="term" value="P:motor neuron apoptotic process"/>
    <property type="evidence" value="ECO:0007669"/>
    <property type="project" value="Ensembl"/>
</dbReference>
<dbReference type="PANTHER" id="PTHR15077">
    <property type="entry name" value="FAS-ASSOCIATING DEATH DOMAIN-CONTAINING PROTEIN FADD"/>
    <property type="match status" value="1"/>
</dbReference>
<accession>H0VIU7</accession>
<dbReference type="InParanoid" id="H0VIU7"/>
<dbReference type="GO" id="GO:0035591">
    <property type="term" value="F:signaling adaptor activity"/>
    <property type="evidence" value="ECO:0007669"/>
    <property type="project" value="Ensembl"/>
</dbReference>
<feature type="domain" description="Death" evidence="12">
    <location>
        <begin position="97"/>
        <end position="181"/>
    </location>
</feature>
<dbReference type="AlphaFoldDB" id="H0VIU7"/>
<dbReference type="GO" id="GO:0006915">
    <property type="term" value="P:apoptotic process"/>
    <property type="evidence" value="ECO:0000250"/>
    <property type="project" value="UniProtKB"/>
</dbReference>
<feature type="compositionally biased region" description="Low complexity" evidence="11">
    <location>
        <begin position="189"/>
        <end position="206"/>
    </location>
</feature>
<dbReference type="GO" id="GO:0042104">
    <property type="term" value="P:positive regulation of activated T cell proliferation"/>
    <property type="evidence" value="ECO:0000250"/>
    <property type="project" value="UniProtKB"/>
</dbReference>
<evidence type="ECO:0000259" key="13">
    <source>
        <dbReference type="PROSITE" id="PS50168"/>
    </source>
</evidence>
<keyword evidence="2" id="KW-0963">Cytoplasm</keyword>
<dbReference type="GO" id="GO:0097192">
    <property type="term" value="P:extrinsic apoptotic signaling pathway in absence of ligand"/>
    <property type="evidence" value="ECO:0007669"/>
    <property type="project" value="Ensembl"/>
</dbReference>
<dbReference type="GeneID" id="100730628"/>
<dbReference type="FunFam" id="1.10.533.10:FF:000062">
    <property type="entry name" value="Fas-associated via death domain"/>
    <property type="match status" value="1"/>
</dbReference>
<dbReference type="GO" id="GO:0097527">
    <property type="term" value="P:necroptotic signaling pathway"/>
    <property type="evidence" value="ECO:0007669"/>
    <property type="project" value="Ensembl"/>
</dbReference>
<evidence type="ECO:0000256" key="9">
    <source>
        <dbReference type="ARBA" id="ARBA00069996"/>
    </source>
</evidence>
<dbReference type="GO" id="GO:0002821">
    <property type="term" value="P:positive regulation of adaptive immune response"/>
    <property type="evidence" value="ECO:0000250"/>
    <property type="project" value="UniProtKB"/>
</dbReference>
<proteinExistence type="predicted"/>
<dbReference type="GO" id="GO:0005123">
    <property type="term" value="F:death receptor binding"/>
    <property type="evidence" value="ECO:0007669"/>
    <property type="project" value="TreeGrafter"/>
</dbReference>
<dbReference type="GO" id="GO:0071550">
    <property type="term" value="P:death-inducing signaling complex assembly"/>
    <property type="evidence" value="ECO:0007669"/>
    <property type="project" value="Ensembl"/>
</dbReference>